<dbReference type="RefSeq" id="XP_062626393.1">
    <property type="nucleotide sequence ID" value="XM_062770409.1"/>
</dbReference>
<name>A0AAF0Y9B8_9TREE</name>
<gene>
    <name evidence="1" type="ORF">LOC62_03G003878</name>
</gene>
<dbReference type="GeneID" id="87807119"/>
<accession>A0AAF0Y9B8</accession>
<dbReference type="EMBL" id="CP086716">
    <property type="protein sequence ID" value="WOO80361.1"/>
    <property type="molecule type" value="Genomic_DNA"/>
</dbReference>
<dbReference type="AlphaFoldDB" id="A0AAF0Y9B8"/>
<sequence length="365" mass="39132">MPTAAAAAAVVLDPATHAHTFDAIVSSLQHNDLLSLRAVSSSLRCGVDAFLARHVRLSTTLSTASGARLPFLQPLGDMSEPVPLAVVLRATTALAATRAVTCAEQPFGGVAVAYVHLLAVPALHAVPIVRARDCAYPPLVARTLAAFTAFKMPEYPPSLPDNALWRPRMRAPVPFVHRGVEKLVLNVKYAAFWELGVAFSSVDSFSHPPSLRRVVVLFHRRARGAAPLQMPPRRRGAFSSVHQLPALVATSPEGFPGTSNPSLLDSLVAGALGALLRGVRYTLVDVDKWSPEWLHTASLDDYDGGEKLSLQERLLGTVARRGAALGWNPAQVRSAQASLEFVSSEQYRAEVGASVFAYETREEAA</sequence>
<evidence type="ECO:0000313" key="1">
    <source>
        <dbReference type="EMBL" id="WOO80361.1"/>
    </source>
</evidence>
<protein>
    <submittedName>
        <fullName evidence="1">Uncharacterized protein</fullName>
    </submittedName>
</protein>
<keyword evidence="2" id="KW-1185">Reference proteome</keyword>
<organism evidence="1 2">
    <name type="scientific">Vanrija pseudolonga</name>
    <dbReference type="NCBI Taxonomy" id="143232"/>
    <lineage>
        <taxon>Eukaryota</taxon>
        <taxon>Fungi</taxon>
        <taxon>Dikarya</taxon>
        <taxon>Basidiomycota</taxon>
        <taxon>Agaricomycotina</taxon>
        <taxon>Tremellomycetes</taxon>
        <taxon>Trichosporonales</taxon>
        <taxon>Trichosporonaceae</taxon>
        <taxon>Vanrija</taxon>
    </lineage>
</organism>
<dbReference type="Proteomes" id="UP000827549">
    <property type="component" value="Chromosome 3"/>
</dbReference>
<reference evidence="1" key="1">
    <citation type="submission" date="2023-10" db="EMBL/GenBank/DDBJ databases">
        <authorList>
            <person name="Noh H."/>
        </authorList>
    </citation>
    <scope>NUCLEOTIDE SEQUENCE</scope>
    <source>
        <strain evidence="1">DUCC4014</strain>
    </source>
</reference>
<evidence type="ECO:0000313" key="2">
    <source>
        <dbReference type="Proteomes" id="UP000827549"/>
    </source>
</evidence>
<proteinExistence type="predicted"/>